<dbReference type="FunFam" id="3.40.50.300:FF:001002">
    <property type="entry name" value="Disease resistance protein (TIR-NBS-LRR class)"/>
    <property type="match status" value="1"/>
</dbReference>
<keyword evidence="2" id="KW-0677">Repeat</keyword>
<evidence type="ECO:0000256" key="5">
    <source>
        <dbReference type="ARBA" id="ARBA00023027"/>
    </source>
</evidence>
<dbReference type="InterPro" id="IPR027417">
    <property type="entry name" value="P-loop_NTPase"/>
</dbReference>
<keyword evidence="8" id="KW-1185">Reference proteome</keyword>
<dbReference type="GO" id="GO:0061809">
    <property type="term" value="F:NAD+ nucleosidase activity, cyclic ADP-ribose generating"/>
    <property type="evidence" value="ECO:0007669"/>
    <property type="project" value="UniProtKB-EC"/>
</dbReference>
<reference evidence="9" key="1">
    <citation type="submission" date="2025-08" db="UniProtKB">
        <authorList>
            <consortium name="RefSeq"/>
        </authorList>
    </citation>
    <scope>IDENTIFICATION</scope>
    <source>
        <tissue evidence="9">Leaf</tissue>
    </source>
</reference>
<keyword evidence="3" id="KW-0378">Hydrolase</keyword>
<evidence type="ECO:0000256" key="3">
    <source>
        <dbReference type="ARBA" id="ARBA00022801"/>
    </source>
</evidence>
<dbReference type="InterPro" id="IPR002182">
    <property type="entry name" value="NB-ARC"/>
</dbReference>
<proteinExistence type="predicted"/>
<dbReference type="Gene3D" id="1.10.8.430">
    <property type="entry name" value="Helical domain of apoptotic protease-activating factors"/>
    <property type="match status" value="1"/>
</dbReference>
<dbReference type="InterPro" id="IPR044974">
    <property type="entry name" value="Disease_R_plants"/>
</dbReference>
<comment type="catalytic activity">
    <reaction evidence="6">
        <text>NAD(+) + H2O = ADP-D-ribose + nicotinamide + H(+)</text>
        <dbReference type="Rhea" id="RHEA:16301"/>
        <dbReference type="ChEBI" id="CHEBI:15377"/>
        <dbReference type="ChEBI" id="CHEBI:15378"/>
        <dbReference type="ChEBI" id="CHEBI:17154"/>
        <dbReference type="ChEBI" id="CHEBI:57540"/>
        <dbReference type="ChEBI" id="CHEBI:57967"/>
        <dbReference type="EC" id="3.2.2.6"/>
    </reaction>
    <physiologicalReaction direction="left-to-right" evidence="6">
        <dbReference type="Rhea" id="RHEA:16302"/>
    </physiologicalReaction>
</comment>
<sequence length="565" mass="64625">MFPPVALASCSSFSSRNWSYDVFPSFRGEDVRKKFLSHFHKELERNSLIAFKDNEIERSQSIAPKLEQAIRESRVAVVVFSKNYASSSWCLNELLEILKCKKHGQTVIRIFYDLDPSDLRNPSGDFKETFEKTCKNKEEKVINEWKKALTEAANILGFHLKNWDNEAKMAEEISRDILHKLSLTPKNFEEYVGIKYHIEEMSSLLQLDSEEVRMCGICGTSGVGKTIIARALFNNLSSKFQSSVYLDRAFFSKCGEGYDRPTFNDYNMKLHLQRKFLSEIMEKRNMMMIGPIEERLKHQKVLIFIDDVDDPHALNAVAGQTRWFGSGSRIIVVTNDRRLLEAHGIDFRYEVDPPSPEDALKIFCQAAFKQNSPPDGLEEFASEVVQLAGRYPLGLNALGISLRGLSKEDCLKKLPSFRTTLDGGIEKTLKVSYDGLDSEDDKELFHYIASLFDHVGDEDIEDLFEDCELNMLLEFRRRPDGGFETSFSCDENILKVSCDKKKLKVSCDENTLEVNYDGFYSEGDEEVVFDSVTSLFDDVKEDIEDFLEDTASVVCDFWDIFTGIS</sequence>
<dbReference type="SUPFAM" id="SSF52200">
    <property type="entry name" value="Toll/Interleukin receptor TIR domain"/>
    <property type="match status" value="1"/>
</dbReference>
<evidence type="ECO:0000256" key="6">
    <source>
        <dbReference type="ARBA" id="ARBA00047304"/>
    </source>
</evidence>
<dbReference type="Gene3D" id="3.40.50.10140">
    <property type="entry name" value="Toll/interleukin-1 receptor homology (TIR) domain"/>
    <property type="match status" value="1"/>
</dbReference>
<dbReference type="SMART" id="SM00382">
    <property type="entry name" value="AAA"/>
    <property type="match status" value="1"/>
</dbReference>
<evidence type="ECO:0000313" key="8">
    <source>
        <dbReference type="Proteomes" id="UP000504610"/>
    </source>
</evidence>
<name>A0A6J0KLY9_RAPSA</name>
<dbReference type="AlphaFoldDB" id="A0A6J0KLY9"/>
<evidence type="ECO:0000259" key="7">
    <source>
        <dbReference type="PROSITE" id="PS50104"/>
    </source>
</evidence>
<dbReference type="PRINTS" id="PR00364">
    <property type="entry name" value="DISEASERSIST"/>
</dbReference>
<organism evidence="8 9">
    <name type="scientific">Raphanus sativus</name>
    <name type="common">Radish</name>
    <name type="synonym">Raphanus raphanistrum var. sativus</name>
    <dbReference type="NCBI Taxonomy" id="3726"/>
    <lineage>
        <taxon>Eukaryota</taxon>
        <taxon>Viridiplantae</taxon>
        <taxon>Streptophyta</taxon>
        <taxon>Embryophyta</taxon>
        <taxon>Tracheophyta</taxon>
        <taxon>Spermatophyta</taxon>
        <taxon>Magnoliopsida</taxon>
        <taxon>eudicotyledons</taxon>
        <taxon>Gunneridae</taxon>
        <taxon>Pentapetalae</taxon>
        <taxon>rosids</taxon>
        <taxon>malvids</taxon>
        <taxon>Brassicales</taxon>
        <taxon>Brassicaceae</taxon>
        <taxon>Brassiceae</taxon>
        <taxon>Raphanus</taxon>
    </lineage>
</organism>
<dbReference type="GO" id="GO:0006952">
    <property type="term" value="P:defense response"/>
    <property type="evidence" value="ECO:0007669"/>
    <property type="project" value="UniProtKB-KW"/>
</dbReference>
<dbReference type="OrthoDB" id="1357022at2759"/>
<dbReference type="SMART" id="SM00255">
    <property type="entry name" value="TIR"/>
    <property type="match status" value="1"/>
</dbReference>
<dbReference type="EC" id="3.2.2.6" evidence="1"/>
<evidence type="ECO:0000256" key="4">
    <source>
        <dbReference type="ARBA" id="ARBA00022821"/>
    </source>
</evidence>
<dbReference type="InterPro" id="IPR042197">
    <property type="entry name" value="Apaf_helical"/>
</dbReference>
<dbReference type="SUPFAM" id="SSF52540">
    <property type="entry name" value="P-loop containing nucleoside triphosphate hydrolases"/>
    <property type="match status" value="1"/>
</dbReference>
<dbReference type="Proteomes" id="UP000504610">
    <property type="component" value="Unplaced"/>
</dbReference>
<dbReference type="GO" id="GO:0043531">
    <property type="term" value="F:ADP binding"/>
    <property type="evidence" value="ECO:0007669"/>
    <property type="project" value="InterPro"/>
</dbReference>
<dbReference type="PROSITE" id="PS50104">
    <property type="entry name" value="TIR"/>
    <property type="match status" value="1"/>
</dbReference>
<dbReference type="GeneID" id="108820446"/>
<dbReference type="InterPro" id="IPR003593">
    <property type="entry name" value="AAA+_ATPase"/>
</dbReference>
<protein>
    <recommendedName>
        <fullName evidence="1">ADP-ribosyl cyclase/cyclic ADP-ribose hydrolase</fullName>
        <ecNumber evidence="1">3.2.2.6</ecNumber>
    </recommendedName>
</protein>
<dbReference type="Pfam" id="PF00931">
    <property type="entry name" value="NB-ARC"/>
    <property type="match status" value="1"/>
</dbReference>
<dbReference type="RefSeq" id="XP_018448890.1">
    <property type="nucleotide sequence ID" value="XM_018593388.2"/>
</dbReference>
<dbReference type="Gene3D" id="3.40.50.300">
    <property type="entry name" value="P-loop containing nucleotide triphosphate hydrolases"/>
    <property type="match status" value="1"/>
</dbReference>
<dbReference type="InterPro" id="IPR035897">
    <property type="entry name" value="Toll_tir_struct_dom_sf"/>
</dbReference>
<evidence type="ECO:0000256" key="2">
    <source>
        <dbReference type="ARBA" id="ARBA00022737"/>
    </source>
</evidence>
<dbReference type="Pfam" id="PF01582">
    <property type="entry name" value="TIR"/>
    <property type="match status" value="1"/>
</dbReference>
<keyword evidence="5" id="KW-0520">NAD</keyword>
<evidence type="ECO:0000256" key="1">
    <source>
        <dbReference type="ARBA" id="ARBA00011982"/>
    </source>
</evidence>
<dbReference type="GO" id="GO:0007165">
    <property type="term" value="P:signal transduction"/>
    <property type="evidence" value="ECO:0007669"/>
    <property type="project" value="InterPro"/>
</dbReference>
<dbReference type="PANTHER" id="PTHR11017">
    <property type="entry name" value="LEUCINE-RICH REPEAT-CONTAINING PROTEIN"/>
    <property type="match status" value="1"/>
</dbReference>
<dbReference type="FunFam" id="1.10.8.430:FF:000002">
    <property type="entry name" value="Disease resistance protein (TIR-NBS-LRR class)"/>
    <property type="match status" value="1"/>
</dbReference>
<dbReference type="KEGG" id="rsz:108820446"/>
<keyword evidence="4" id="KW-0611">Plant defense</keyword>
<evidence type="ECO:0000313" key="9">
    <source>
        <dbReference type="RefSeq" id="XP_018448890.1"/>
    </source>
</evidence>
<dbReference type="PANTHER" id="PTHR11017:SF364">
    <property type="entry name" value="DISEASE RESISTANCE PROTEIN (TIR-NBS-LRR CLASS) FAMILY"/>
    <property type="match status" value="1"/>
</dbReference>
<accession>A0A6J0KLY9</accession>
<feature type="domain" description="TIR" evidence="7">
    <location>
        <begin position="18"/>
        <end position="181"/>
    </location>
</feature>
<gene>
    <name evidence="9" type="primary">LOC108820446</name>
</gene>
<dbReference type="InterPro" id="IPR000157">
    <property type="entry name" value="TIR_dom"/>
</dbReference>
<dbReference type="FunFam" id="3.40.50.10140:FF:000007">
    <property type="entry name" value="Disease resistance protein (TIR-NBS-LRR class)"/>
    <property type="match status" value="1"/>
</dbReference>